<proteinExistence type="predicted"/>
<keyword evidence="2" id="KW-0812">Transmembrane</keyword>
<evidence type="ECO:0000256" key="2">
    <source>
        <dbReference type="SAM" id="Phobius"/>
    </source>
</evidence>
<accession>A0AAD6H7G1</accession>
<feature type="transmembrane region" description="Helical" evidence="2">
    <location>
        <begin position="78"/>
        <end position="99"/>
    </location>
</feature>
<organism evidence="3 4">
    <name type="scientific">Penicillium hordei</name>
    <dbReference type="NCBI Taxonomy" id="40994"/>
    <lineage>
        <taxon>Eukaryota</taxon>
        <taxon>Fungi</taxon>
        <taxon>Dikarya</taxon>
        <taxon>Ascomycota</taxon>
        <taxon>Pezizomycotina</taxon>
        <taxon>Eurotiomycetes</taxon>
        <taxon>Eurotiomycetidae</taxon>
        <taxon>Eurotiales</taxon>
        <taxon>Aspergillaceae</taxon>
        <taxon>Penicillium</taxon>
    </lineage>
</organism>
<feature type="compositionally biased region" description="Basic and acidic residues" evidence="1">
    <location>
        <begin position="130"/>
        <end position="145"/>
    </location>
</feature>
<sequence length="230" mass="26127">MAPAIREVTQTLIEADTTFVSVITLENTSPWPTLNLVTWTATTPFTTVIHVVSIAETPTPEQTHSGTSSGLSDGNKGAIAGCILGAVVFLLLLYYLYLCRLQSRALTRRSRKVPVDSKDPTPPPDPDPDPDPHPADEKPAREKKTVTISSDLPRYFRRYSRSKDDKSYISPLVRISTEMNLRTKLQTREGRLGQPVRFMIRSREKQKPRKKRRRSHRRRSKRKSSKTDMN</sequence>
<evidence type="ECO:0000313" key="3">
    <source>
        <dbReference type="EMBL" id="KAJ5615375.1"/>
    </source>
</evidence>
<dbReference type="RefSeq" id="XP_056756542.1">
    <property type="nucleotide sequence ID" value="XM_056891547.1"/>
</dbReference>
<keyword evidence="4" id="KW-1185">Reference proteome</keyword>
<feature type="region of interest" description="Disordered" evidence="1">
    <location>
        <begin position="109"/>
        <end position="145"/>
    </location>
</feature>
<evidence type="ECO:0000256" key="1">
    <source>
        <dbReference type="SAM" id="MobiDB-lite"/>
    </source>
</evidence>
<reference evidence="3" key="2">
    <citation type="submission" date="2023-01" db="EMBL/GenBank/DDBJ databases">
        <authorList>
            <person name="Petersen C."/>
        </authorList>
    </citation>
    <scope>NUCLEOTIDE SEQUENCE</scope>
    <source>
        <strain evidence="3">IBT 12815</strain>
    </source>
</reference>
<dbReference type="EMBL" id="JAQJAE010000001">
    <property type="protein sequence ID" value="KAJ5615375.1"/>
    <property type="molecule type" value="Genomic_DNA"/>
</dbReference>
<gene>
    <name evidence="3" type="ORF">N7537_000489</name>
</gene>
<name>A0AAD6H7G1_9EURO</name>
<dbReference type="Proteomes" id="UP001213799">
    <property type="component" value="Unassembled WGS sequence"/>
</dbReference>
<feature type="region of interest" description="Disordered" evidence="1">
    <location>
        <begin position="188"/>
        <end position="230"/>
    </location>
</feature>
<evidence type="ECO:0000313" key="4">
    <source>
        <dbReference type="Proteomes" id="UP001213799"/>
    </source>
</evidence>
<keyword evidence="2" id="KW-0472">Membrane</keyword>
<reference evidence="3" key="1">
    <citation type="journal article" date="2023" name="IMA Fungus">
        <title>Comparative genomic study of the Penicillium genus elucidates a diverse pangenome and 15 lateral gene transfer events.</title>
        <authorList>
            <person name="Petersen C."/>
            <person name="Sorensen T."/>
            <person name="Nielsen M.R."/>
            <person name="Sondergaard T.E."/>
            <person name="Sorensen J.L."/>
            <person name="Fitzpatrick D.A."/>
            <person name="Frisvad J.C."/>
            <person name="Nielsen K.L."/>
        </authorList>
    </citation>
    <scope>NUCLEOTIDE SEQUENCE</scope>
    <source>
        <strain evidence="3">IBT 12815</strain>
    </source>
</reference>
<keyword evidence="2" id="KW-1133">Transmembrane helix</keyword>
<dbReference type="GeneID" id="81581789"/>
<comment type="caution">
    <text evidence="3">The sequence shown here is derived from an EMBL/GenBank/DDBJ whole genome shotgun (WGS) entry which is preliminary data.</text>
</comment>
<feature type="compositionally biased region" description="Basic residues" evidence="1">
    <location>
        <begin position="204"/>
        <end position="224"/>
    </location>
</feature>
<protein>
    <submittedName>
        <fullName evidence="3">Uncharacterized protein</fullName>
    </submittedName>
</protein>
<dbReference type="AlphaFoldDB" id="A0AAD6H7G1"/>